<evidence type="ECO:0000259" key="1">
    <source>
        <dbReference type="Pfam" id="PF14522"/>
    </source>
</evidence>
<dbReference type="Gene3D" id="3.90.10.10">
    <property type="entry name" value="Cytochrome C3"/>
    <property type="match status" value="1"/>
</dbReference>
<evidence type="ECO:0000313" key="2">
    <source>
        <dbReference type="EMBL" id="SMC20744.1"/>
    </source>
</evidence>
<dbReference type="Proteomes" id="UP000192783">
    <property type="component" value="Unassembled WGS sequence"/>
</dbReference>
<evidence type="ECO:0000313" key="3">
    <source>
        <dbReference type="Proteomes" id="UP000192783"/>
    </source>
</evidence>
<dbReference type="Pfam" id="PF14522">
    <property type="entry name" value="Cytochrome_C7"/>
    <property type="match status" value="1"/>
</dbReference>
<dbReference type="STRING" id="1121390.SAMN02746041_01005"/>
<accession>A0A1W1XAD8</accession>
<organism evidence="2 3">
    <name type="scientific">Desulfacinum hydrothermale DSM 13146</name>
    <dbReference type="NCBI Taxonomy" id="1121390"/>
    <lineage>
        <taxon>Bacteria</taxon>
        <taxon>Pseudomonadati</taxon>
        <taxon>Thermodesulfobacteriota</taxon>
        <taxon>Syntrophobacteria</taxon>
        <taxon>Syntrophobacterales</taxon>
        <taxon>Syntrophobacteraceae</taxon>
        <taxon>Desulfacinum</taxon>
    </lineage>
</organism>
<sequence>MKWKGFLISCVLFLALVGLWVGIAQSGGTSDAVHQGPETLILNSGPMSPSLVPHWKHQEVVDGCAPCHELFPQQRGSVDALKAEGQLKKKQVMNRCLACHKQKTEAGNRTGPVRCRDCHRKELKASKP</sequence>
<dbReference type="RefSeq" id="WP_084056780.1">
    <property type="nucleotide sequence ID" value="NZ_FWXF01000004.1"/>
</dbReference>
<dbReference type="InterPro" id="IPR036280">
    <property type="entry name" value="Multihaem_cyt_sf"/>
</dbReference>
<gene>
    <name evidence="2" type="ORF">SAMN02746041_01005</name>
</gene>
<keyword evidence="3" id="KW-1185">Reference proteome</keyword>
<name>A0A1W1XAD8_9BACT</name>
<dbReference type="SUPFAM" id="SSF48695">
    <property type="entry name" value="Multiheme cytochromes"/>
    <property type="match status" value="1"/>
</dbReference>
<protein>
    <submittedName>
        <fullName evidence="2">Cytochrome c7</fullName>
    </submittedName>
</protein>
<reference evidence="2 3" key="1">
    <citation type="submission" date="2017-04" db="EMBL/GenBank/DDBJ databases">
        <authorList>
            <person name="Afonso C.L."/>
            <person name="Miller P.J."/>
            <person name="Scott M.A."/>
            <person name="Spackman E."/>
            <person name="Goraichik I."/>
            <person name="Dimitrov K.M."/>
            <person name="Suarez D.L."/>
            <person name="Swayne D.E."/>
        </authorList>
    </citation>
    <scope>NUCLEOTIDE SEQUENCE [LARGE SCALE GENOMIC DNA]</scope>
    <source>
        <strain evidence="2 3">DSM 13146</strain>
    </source>
</reference>
<feature type="domain" description="Cytochrome c7-like" evidence="1">
    <location>
        <begin position="53"/>
        <end position="120"/>
    </location>
</feature>
<dbReference type="AlphaFoldDB" id="A0A1W1XAD8"/>
<dbReference type="InterPro" id="IPR029467">
    <property type="entry name" value="Cyt_c7-like"/>
</dbReference>
<dbReference type="OrthoDB" id="5421852at2"/>
<dbReference type="CDD" id="cd08168">
    <property type="entry name" value="Cytochrom_C3"/>
    <property type="match status" value="1"/>
</dbReference>
<proteinExistence type="predicted"/>
<dbReference type="EMBL" id="FWXF01000004">
    <property type="protein sequence ID" value="SMC20744.1"/>
    <property type="molecule type" value="Genomic_DNA"/>
</dbReference>